<dbReference type="STRING" id="392421.SAMN04488694_11134"/>
<name>A0A1I0GQ24_9EURY</name>
<accession>A0A1I0GQ24</accession>
<keyword evidence="4" id="KW-1185">Reference proteome</keyword>
<dbReference type="RefSeq" id="WP_394328121.1">
    <property type="nucleotide sequence ID" value="NZ_FMZP01000010.1"/>
</dbReference>
<dbReference type="AlphaFoldDB" id="A0A1I0GQ24"/>
<protein>
    <submittedName>
        <fullName evidence="3">Sugar-specific transcriptional regulator TrmB</fullName>
    </submittedName>
</protein>
<feature type="domain" description="Transcription regulator TrmB N-terminal" evidence="1">
    <location>
        <begin position="26"/>
        <end position="71"/>
    </location>
</feature>
<evidence type="ECO:0000313" key="4">
    <source>
        <dbReference type="Proteomes" id="UP000199320"/>
    </source>
</evidence>
<dbReference type="InterPro" id="IPR002831">
    <property type="entry name" value="Tscrpt_reg_TrmB_N"/>
</dbReference>
<dbReference type="Gene3D" id="1.10.10.10">
    <property type="entry name" value="Winged helix-like DNA-binding domain superfamily/Winged helix DNA-binding domain"/>
    <property type="match status" value="1"/>
</dbReference>
<proteinExistence type="predicted"/>
<dbReference type="EMBL" id="FOIC01000011">
    <property type="protein sequence ID" value="SET72260.1"/>
    <property type="molecule type" value="Genomic_DNA"/>
</dbReference>
<dbReference type="SUPFAM" id="SSF46785">
    <property type="entry name" value="Winged helix' DNA-binding domain"/>
    <property type="match status" value="1"/>
</dbReference>
<reference evidence="4 5" key="2">
    <citation type="submission" date="2016-10" db="EMBL/GenBank/DDBJ databases">
        <authorList>
            <person name="Varghese N."/>
            <person name="Submissions S."/>
        </authorList>
    </citation>
    <scope>NUCLEOTIDE SEQUENCE [LARGE SCALE GENOMIC DNA]</scope>
    <source>
        <strain evidence="2 5">CDM_1</strain>
        <strain evidence="4">CDM_6</strain>
    </source>
</reference>
<reference evidence="3" key="1">
    <citation type="submission" date="2016-10" db="EMBL/GenBank/DDBJ databases">
        <authorList>
            <person name="de Groot N.N."/>
        </authorList>
    </citation>
    <scope>NUCLEOTIDE SEQUENCE [LARGE SCALE GENOMIC DNA]</scope>
    <source>
        <strain evidence="3">CDM_6</strain>
    </source>
</reference>
<dbReference type="InterPro" id="IPR036390">
    <property type="entry name" value="WH_DNA-bd_sf"/>
</dbReference>
<evidence type="ECO:0000313" key="5">
    <source>
        <dbReference type="Proteomes" id="UP000324021"/>
    </source>
</evidence>
<dbReference type="Pfam" id="PF01978">
    <property type="entry name" value="TrmB"/>
    <property type="match status" value="1"/>
</dbReference>
<evidence type="ECO:0000313" key="3">
    <source>
        <dbReference type="EMBL" id="SET72260.1"/>
    </source>
</evidence>
<dbReference type="InterPro" id="IPR036388">
    <property type="entry name" value="WH-like_DNA-bd_sf"/>
</dbReference>
<organism evidence="3 4">
    <name type="scientific">Natrinema hispanicum</name>
    <dbReference type="NCBI Taxonomy" id="392421"/>
    <lineage>
        <taxon>Archaea</taxon>
        <taxon>Methanobacteriati</taxon>
        <taxon>Methanobacteriota</taxon>
        <taxon>Stenosarchaea group</taxon>
        <taxon>Halobacteria</taxon>
        <taxon>Halobacteriales</taxon>
        <taxon>Natrialbaceae</taxon>
        <taxon>Natrinema</taxon>
    </lineage>
</organism>
<sequence>MMELTHDTAHPAGLPSELDSAQAKLVYFYLETTDGATAADLHQSLGLPKLAILSVLKSLASQGLVEQTDATYVATDLARRNN</sequence>
<gene>
    <name evidence="3" type="ORF">SAMN04488694_11134</name>
    <name evidence="2" type="ORF">SAMN05192552_101091</name>
</gene>
<dbReference type="Proteomes" id="UP000324021">
    <property type="component" value="Unassembled WGS sequence"/>
</dbReference>
<evidence type="ECO:0000259" key="1">
    <source>
        <dbReference type="Pfam" id="PF01978"/>
    </source>
</evidence>
<dbReference type="EMBL" id="FMZP01000010">
    <property type="protein sequence ID" value="SDC99302.1"/>
    <property type="molecule type" value="Genomic_DNA"/>
</dbReference>
<evidence type="ECO:0000313" key="2">
    <source>
        <dbReference type="EMBL" id="SDC99302.1"/>
    </source>
</evidence>
<dbReference type="Proteomes" id="UP000199320">
    <property type="component" value="Unassembled WGS sequence"/>
</dbReference>